<reference evidence="7" key="1">
    <citation type="submission" date="2017-05" db="EMBL/GenBank/DDBJ databases">
        <title>The Genome Sequence of EEnterococcus faecalis 9F2_4866.</title>
        <authorList>
            <consortium name="The Broad Institute Genomics Platform"/>
            <consortium name="The Broad Institute Genomic Center for Infectious Diseases"/>
            <person name="Earl A."/>
            <person name="Manson A."/>
            <person name="Schwartman J."/>
            <person name="Gilmore M."/>
            <person name="Abouelleil A."/>
            <person name="Cao P."/>
            <person name="Chapman S."/>
            <person name="Cusick C."/>
            <person name="Shea T."/>
            <person name="Young S."/>
            <person name="Neafsey D."/>
            <person name="Nusbaum C."/>
            <person name="Birren B."/>
        </authorList>
    </citation>
    <scope>NUCLEOTIDE SEQUENCE [LARGE SCALE GENOMIC DNA]</scope>
    <source>
        <strain evidence="7">7F3_DIV0205</strain>
    </source>
</reference>
<name>A0AAQ3WF44_9ENTE</name>
<feature type="domain" description="Peptidase S26" evidence="5">
    <location>
        <begin position="101"/>
        <end position="265"/>
    </location>
</feature>
<dbReference type="Pfam" id="PF10502">
    <property type="entry name" value="Peptidase_S26"/>
    <property type="match status" value="1"/>
</dbReference>
<feature type="transmembrane region" description="Helical" evidence="3">
    <location>
        <begin position="103"/>
        <end position="122"/>
    </location>
</feature>
<keyword evidence="3" id="KW-0378">Hydrolase</keyword>
<protein>
    <recommendedName>
        <fullName evidence="3">Signal peptidase I</fullName>
        <ecNumber evidence="3">3.4.21.89</ecNumber>
    </recommendedName>
</protein>
<reference evidence="6 7" key="2">
    <citation type="submission" date="2024-03" db="EMBL/GenBank/DDBJ databases">
        <title>The Genome Sequence of Enterococcus sp. DIV0205d.</title>
        <authorList>
            <consortium name="The Broad Institute Genomics Platform"/>
            <consortium name="The Broad Institute Microbial Omics Core"/>
            <consortium name="The Broad Institute Genomic Center for Infectious Diseases"/>
            <person name="Earl A."/>
            <person name="Manson A."/>
            <person name="Gilmore M."/>
            <person name="Schwartman J."/>
            <person name="Shea T."/>
            <person name="Abouelleil A."/>
            <person name="Cao P."/>
            <person name="Chapman S."/>
            <person name="Cusick C."/>
            <person name="Young S."/>
            <person name="Neafsey D."/>
            <person name="Nusbaum C."/>
            <person name="Birren B."/>
        </authorList>
    </citation>
    <scope>NUCLEOTIDE SEQUENCE [LARGE SCALE GENOMIC DNA]</scope>
    <source>
        <strain evidence="6 7">7F3_DIV0205</strain>
    </source>
</reference>
<dbReference type="InterPro" id="IPR000223">
    <property type="entry name" value="Pept_S26A_signal_pept_1"/>
</dbReference>
<organism evidence="6 7">
    <name type="scientific">Candidatus Enterococcus palustris</name>
    <dbReference type="NCBI Taxonomy" id="1834189"/>
    <lineage>
        <taxon>Bacteria</taxon>
        <taxon>Bacillati</taxon>
        <taxon>Bacillota</taxon>
        <taxon>Bacilli</taxon>
        <taxon>Lactobacillales</taxon>
        <taxon>Enterococcaceae</taxon>
        <taxon>Enterococcus</taxon>
    </lineage>
</organism>
<keyword evidence="3" id="KW-0472">Membrane</keyword>
<keyword evidence="3" id="KW-1133">Transmembrane helix</keyword>
<comment type="similarity">
    <text evidence="2 3">Belongs to the peptidase S26 family.</text>
</comment>
<dbReference type="Gene3D" id="2.10.109.10">
    <property type="entry name" value="Umud Fragment, subunit A"/>
    <property type="match status" value="1"/>
</dbReference>
<dbReference type="InterPro" id="IPR036286">
    <property type="entry name" value="LexA/Signal_pep-like_sf"/>
</dbReference>
<feature type="compositionally biased region" description="Basic residues" evidence="4">
    <location>
        <begin position="35"/>
        <end position="54"/>
    </location>
</feature>
<dbReference type="Proteomes" id="UP000194948">
    <property type="component" value="Chromosome"/>
</dbReference>
<comment type="catalytic activity">
    <reaction evidence="3">
        <text>Cleavage of hydrophobic, N-terminal signal or leader sequences from secreted and periplasmic proteins.</text>
        <dbReference type="EC" id="3.4.21.89"/>
    </reaction>
</comment>
<dbReference type="PRINTS" id="PR00727">
    <property type="entry name" value="LEADERPTASE"/>
</dbReference>
<keyword evidence="3" id="KW-0812">Transmembrane</keyword>
<sequence length="273" mass="31671">MKKTINTKKKELVQQETKRAVKPKKQKINTIASANKRHRKSIKKKQQIPKKKRPSQGEGDGFDKKRRKSSSSYSIKNKTKNKRKKGSVKKAQRKRLKQTSKEIVFTIIITLLIVSVASYFTVRLPKMEGYAMTKALNDKDRLLVNKWGEIKRFKLIYFKVPQTNQKSIRRVIGLPGEELYYKNDELYINNKLTPERFLEESIAEVKSAGFLVTQDFTLKQTVDVSKVPQGKYFVLGDNRQFASDSRNYGLIDEKDIIGVVELRYFPFHTATGF</sequence>
<dbReference type="EMBL" id="CP147244">
    <property type="protein sequence ID" value="WYK01551.1"/>
    <property type="molecule type" value="Genomic_DNA"/>
</dbReference>
<dbReference type="GO" id="GO:0006465">
    <property type="term" value="P:signal peptide processing"/>
    <property type="evidence" value="ECO:0007669"/>
    <property type="project" value="InterPro"/>
</dbReference>
<comment type="subcellular location">
    <subcellularLocation>
        <location evidence="1">Cell membrane</location>
        <topology evidence="1">Single-pass type II membrane protein</topology>
    </subcellularLocation>
    <subcellularLocation>
        <location evidence="3">Membrane</location>
        <topology evidence="3">Single-pass type II membrane protein</topology>
    </subcellularLocation>
</comment>
<dbReference type="GO" id="GO:0004252">
    <property type="term" value="F:serine-type endopeptidase activity"/>
    <property type="evidence" value="ECO:0007669"/>
    <property type="project" value="InterPro"/>
</dbReference>
<dbReference type="GO" id="GO:0009003">
    <property type="term" value="F:signal peptidase activity"/>
    <property type="evidence" value="ECO:0007669"/>
    <property type="project" value="UniProtKB-EC"/>
</dbReference>
<dbReference type="AlphaFoldDB" id="A0AAQ3WF44"/>
<dbReference type="CDD" id="cd06530">
    <property type="entry name" value="S26_SPase_I"/>
    <property type="match status" value="1"/>
</dbReference>
<evidence type="ECO:0000313" key="7">
    <source>
        <dbReference type="Proteomes" id="UP000194948"/>
    </source>
</evidence>
<feature type="compositionally biased region" description="Basic residues" evidence="4">
    <location>
        <begin position="77"/>
        <end position="94"/>
    </location>
</feature>
<evidence type="ECO:0000259" key="5">
    <source>
        <dbReference type="Pfam" id="PF10502"/>
    </source>
</evidence>
<dbReference type="NCBIfam" id="TIGR02227">
    <property type="entry name" value="sigpep_I_bact"/>
    <property type="match status" value="1"/>
</dbReference>
<gene>
    <name evidence="6" type="ORF">A5821_002688</name>
</gene>
<dbReference type="GO" id="GO:0005886">
    <property type="term" value="C:plasma membrane"/>
    <property type="evidence" value="ECO:0007669"/>
    <property type="project" value="UniProtKB-SubCell"/>
</dbReference>
<evidence type="ECO:0000256" key="1">
    <source>
        <dbReference type="ARBA" id="ARBA00004401"/>
    </source>
</evidence>
<keyword evidence="7" id="KW-1185">Reference proteome</keyword>
<dbReference type="RefSeq" id="WP_086315246.1">
    <property type="nucleotide sequence ID" value="NZ_CP147244.1"/>
</dbReference>
<keyword evidence="3" id="KW-0645">Protease</keyword>
<feature type="compositionally biased region" description="Basic and acidic residues" evidence="4">
    <location>
        <begin position="8"/>
        <end position="19"/>
    </location>
</feature>
<evidence type="ECO:0000256" key="4">
    <source>
        <dbReference type="SAM" id="MobiDB-lite"/>
    </source>
</evidence>
<accession>A0AAQ3WF44</accession>
<evidence type="ECO:0000256" key="3">
    <source>
        <dbReference type="RuleBase" id="RU362042"/>
    </source>
</evidence>
<evidence type="ECO:0000256" key="2">
    <source>
        <dbReference type="ARBA" id="ARBA00009370"/>
    </source>
</evidence>
<dbReference type="PANTHER" id="PTHR43390:SF1">
    <property type="entry name" value="CHLOROPLAST PROCESSING PEPTIDASE"/>
    <property type="match status" value="1"/>
</dbReference>
<dbReference type="PANTHER" id="PTHR43390">
    <property type="entry name" value="SIGNAL PEPTIDASE I"/>
    <property type="match status" value="1"/>
</dbReference>
<dbReference type="InterPro" id="IPR019533">
    <property type="entry name" value="Peptidase_S26"/>
</dbReference>
<evidence type="ECO:0000313" key="6">
    <source>
        <dbReference type="EMBL" id="WYK01551.1"/>
    </source>
</evidence>
<proteinExistence type="inferred from homology"/>
<dbReference type="EC" id="3.4.21.89" evidence="3"/>
<feature type="region of interest" description="Disordered" evidence="4">
    <location>
        <begin position="1"/>
        <end position="94"/>
    </location>
</feature>
<dbReference type="SUPFAM" id="SSF51306">
    <property type="entry name" value="LexA/Signal peptidase"/>
    <property type="match status" value="1"/>
</dbReference>